<evidence type="ECO:0000313" key="4">
    <source>
        <dbReference type="EnsemblProtists" id="EKX43063"/>
    </source>
</evidence>
<dbReference type="Gene3D" id="1.10.287.110">
    <property type="entry name" value="DnaJ domain"/>
    <property type="match status" value="1"/>
</dbReference>
<feature type="region of interest" description="Disordered" evidence="1">
    <location>
        <begin position="61"/>
        <end position="99"/>
    </location>
</feature>
<protein>
    <recommendedName>
        <fullName evidence="2">J domain-containing protein</fullName>
    </recommendedName>
</protein>
<evidence type="ECO:0000256" key="1">
    <source>
        <dbReference type="SAM" id="MobiDB-lite"/>
    </source>
</evidence>
<reference evidence="3 5" key="1">
    <citation type="journal article" date="2012" name="Nature">
        <title>Algal genomes reveal evolutionary mosaicism and the fate of nucleomorphs.</title>
        <authorList>
            <consortium name="DOE Joint Genome Institute"/>
            <person name="Curtis B.A."/>
            <person name="Tanifuji G."/>
            <person name="Burki F."/>
            <person name="Gruber A."/>
            <person name="Irimia M."/>
            <person name="Maruyama S."/>
            <person name="Arias M.C."/>
            <person name="Ball S.G."/>
            <person name="Gile G.H."/>
            <person name="Hirakawa Y."/>
            <person name="Hopkins J.F."/>
            <person name="Kuo A."/>
            <person name="Rensing S.A."/>
            <person name="Schmutz J."/>
            <person name="Symeonidi A."/>
            <person name="Elias M."/>
            <person name="Eveleigh R.J."/>
            <person name="Herman E.K."/>
            <person name="Klute M.J."/>
            <person name="Nakayama T."/>
            <person name="Obornik M."/>
            <person name="Reyes-Prieto A."/>
            <person name="Armbrust E.V."/>
            <person name="Aves S.J."/>
            <person name="Beiko R.G."/>
            <person name="Coutinho P."/>
            <person name="Dacks J.B."/>
            <person name="Durnford D.G."/>
            <person name="Fast N.M."/>
            <person name="Green B.R."/>
            <person name="Grisdale C.J."/>
            <person name="Hempel F."/>
            <person name="Henrissat B."/>
            <person name="Hoppner M.P."/>
            <person name="Ishida K."/>
            <person name="Kim E."/>
            <person name="Koreny L."/>
            <person name="Kroth P.G."/>
            <person name="Liu Y."/>
            <person name="Malik S.B."/>
            <person name="Maier U.G."/>
            <person name="McRose D."/>
            <person name="Mock T."/>
            <person name="Neilson J.A."/>
            <person name="Onodera N.T."/>
            <person name="Poole A.M."/>
            <person name="Pritham E.J."/>
            <person name="Richards T.A."/>
            <person name="Rocap G."/>
            <person name="Roy S.W."/>
            <person name="Sarai C."/>
            <person name="Schaack S."/>
            <person name="Shirato S."/>
            <person name="Slamovits C.H."/>
            <person name="Spencer D.F."/>
            <person name="Suzuki S."/>
            <person name="Worden A.Z."/>
            <person name="Zauner S."/>
            <person name="Barry K."/>
            <person name="Bell C."/>
            <person name="Bharti A.K."/>
            <person name="Crow J.A."/>
            <person name="Grimwood J."/>
            <person name="Kramer R."/>
            <person name="Lindquist E."/>
            <person name="Lucas S."/>
            <person name="Salamov A."/>
            <person name="McFadden G.I."/>
            <person name="Lane C.E."/>
            <person name="Keeling P.J."/>
            <person name="Gray M.W."/>
            <person name="Grigoriev I.V."/>
            <person name="Archibald J.M."/>
        </authorList>
    </citation>
    <scope>NUCLEOTIDE SEQUENCE</scope>
    <source>
        <strain evidence="3 5">CCMP2712</strain>
    </source>
</reference>
<dbReference type="EMBL" id="JH993012">
    <property type="protein sequence ID" value="EKX43063.1"/>
    <property type="molecule type" value="Genomic_DNA"/>
</dbReference>
<dbReference type="SMART" id="SM00271">
    <property type="entry name" value="DnaJ"/>
    <property type="match status" value="1"/>
</dbReference>
<dbReference type="SUPFAM" id="SSF46565">
    <property type="entry name" value="Chaperone J-domain"/>
    <property type="match status" value="1"/>
</dbReference>
<reference evidence="5" key="2">
    <citation type="submission" date="2012-11" db="EMBL/GenBank/DDBJ databases">
        <authorList>
            <person name="Kuo A."/>
            <person name="Curtis B.A."/>
            <person name="Tanifuji G."/>
            <person name="Burki F."/>
            <person name="Gruber A."/>
            <person name="Irimia M."/>
            <person name="Maruyama S."/>
            <person name="Arias M.C."/>
            <person name="Ball S.G."/>
            <person name="Gile G.H."/>
            <person name="Hirakawa Y."/>
            <person name="Hopkins J.F."/>
            <person name="Rensing S.A."/>
            <person name="Schmutz J."/>
            <person name="Symeonidi A."/>
            <person name="Elias M."/>
            <person name="Eveleigh R.J."/>
            <person name="Herman E.K."/>
            <person name="Klute M.J."/>
            <person name="Nakayama T."/>
            <person name="Obornik M."/>
            <person name="Reyes-Prieto A."/>
            <person name="Armbrust E.V."/>
            <person name="Aves S.J."/>
            <person name="Beiko R.G."/>
            <person name="Coutinho P."/>
            <person name="Dacks J.B."/>
            <person name="Durnford D.G."/>
            <person name="Fast N.M."/>
            <person name="Green B.R."/>
            <person name="Grisdale C."/>
            <person name="Hempe F."/>
            <person name="Henrissat B."/>
            <person name="Hoppner M.P."/>
            <person name="Ishida K.-I."/>
            <person name="Kim E."/>
            <person name="Koreny L."/>
            <person name="Kroth P.G."/>
            <person name="Liu Y."/>
            <person name="Malik S.-B."/>
            <person name="Maier U.G."/>
            <person name="McRose D."/>
            <person name="Mock T."/>
            <person name="Neilson J.A."/>
            <person name="Onodera N.T."/>
            <person name="Poole A.M."/>
            <person name="Pritham E.J."/>
            <person name="Richards T.A."/>
            <person name="Rocap G."/>
            <person name="Roy S.W."/>
            <person name="Sarai C."/>
            <person name="Schaack S."/>
            <person name="Shirato S."/>
            <person name="Slamovits C.H."/>
            <person name="Spencer D.F."/>
            <person name="Suzuki S."/>
            <person name="Worden A.Z."/>
            <person name="Zauner S."/>
            <person name="Barry K."/>
            <person name="Bell C."/>
            <person name="Bharti A.K."/>
            <person name="Crow J.A."/>
            <person name="Grimwood J."/>
            <person name="Kramer R."/>
            <person name="Lindquist E."/>
            <person name="Lucas S."/>
            <person name="Salamov A."/>
            <person name="McFadden G.I."/>
            <person name="Lane C.E."/>
            <person name="Keeling P.J."/>
            <person name="Gray M.W."/>
            <person name="Grigoriev I.V."/>
            <person name="Archibald J.M."/>
        </authorList>
    </citation>
    <scope>NUCLEOTIDE SEQUENCE</scope>
    <source>
        <strain evidence="5">CCMP2712</strain>
    </source>
</reference>
<evidence type="ECO:0000313" key="5">
    <source>
        <dbReference type="Proteomes" id="UP000011087"/>
    </source>
</evidence>
<dbReference type="InterPro" id="IPR001623">
    <property type="entry name" value="DnaJ_domain"/>
</dbReference>
<dbReference type="GeneID" id="17299779"/>
<dbReference type="HOGENOM" id="CLU_1542965_0_0_1"/>
<dbReference type="KEGG" id="gtt:GUITHDRAFT_110788"/>
<feature type="domain" description="J" evidence="2">
    <location>
        <begin position="106"/>
        <end position="174"/>
    </location>
</feature>
<dbReference type="OrthoDB" id="10250354at2759"/>
<dbReference type="CDD" id="cd06257">
    <property type="entry name" value="DnaJ"/>
    <property type="match status" value="1"/>
</dbReference>
<gene>
    <name evidence="3" type="ORF">GUITHDRAFT_110788</name>
</gene>
<evidence type="ECO:0000313" key="3">
    <source>
        <dbReference type="EMBL" id="EKX43063.1"/>
    </source>
</evidence>
<dbReference type="PaxDb" id="55529-EKX43063"/>
<dbReference type="PROSITE" id="PS50076">
    <property type="entry name" value="DNAJ_2"/>
    <property type="match status" value="1"/>
</dbReference>
<dbReference type="AlphaFoldDB" id="L1J3F7"/>
<keyword evidence="5" id="KW-1185">Reference proteome</keyword>
<proteinExistence type="predicted"/>
<feature type="compositionally biased region" description="Basic and acidic residues" evidence="1">
    <location>
        <begin position="61"/>
        <end position="77"/>
    </location>
</feature>
<dbReference type="InterPro" id="IPR036869">
    <property type="entry name" value="J_dom_sf"/>
</dbReference>
<accession>L1J3F7</accession>
<sequence length="174" mass="21166">MFSRWNKRWSKVDAERFQKGFDEFVKERSWEERKASPSAKQQQEEFDTFWREFQKREEEIHEKHSREFSRQYNEARSHFRHRRKQRAEQAQSFEMPPMVPRQEVESAMRLLEIPVTSSLMSEVSEEKLKKAYIACAKKWHPDTRPHEERAEAGNRFKMIGAAYDKLKPLCEQRL</sequence>
<dbReference type="Proteomes" id="UP000011087">
    <property type="component" value="Unassembled WGS sequence"/>
</dbReference>
<dbReference type="RefSeq" id="XP_005830043.1">
    <property type="nucleotide sequence ID" value="XM_005829986.1"/>
</dbReference>
<evidence type="ECO:0000259" key="2">
    <source>
        <dbReference type="PROSITE" id="PS50076"/>
    </source>
</evidence>
<dbReference type="EnsemblProtists" id="EKX43063">
    <property type="protein sequence ID" value="EKX43063"/>
    <property type="gene ID" value="GUITHDRAFT_110788"/>
</dbReference>
<organism evidence="3">
    <name type="scientific">Guillardia theta (strain CCMP2712)</name>
    <name type="common">Cryptophyte</name>
    <dbReference type="NCBI Taxonomy" id="905079"/>
    <lineage>
        <taxon>Eukaryota</taxon>
        <taxon>Cryptophyceae</taxon>
        <taxon>Pyrenomonadales</taxon>
        <taxon>Geminigeraceae</taxon>
        <taxon>Guillardia</taxon>
    </lineage>
</organism>
<reference evidence="4" key="3">
    <citation type="submission" date="2016-03" db="UniProtKB">
        <authorList>
            <consortium name="EnsemblProtists"/>
        </authorList>
    </citation>
    <scope>IDENTIFICATION</scope>
</reference>
<dbReference type="Pfam" id="PF00226">
    <property type="entry name" value="DnaJ"/>
    <property type="match status" value="1"/>
</dbReference>
<name>L1J3F7_GUITC</name>